<keyword evidence="9" id="KW-1185">Reference proteome</keyword>
<dbReference type="AlphaFoldDB" id="A0A437JBG1"/>
<dbReference type="InterPro" id="IPR024572">
    <property type="entry name" value="RcnB"/>
</dbReference>
<dbReference type="Proteomes" id="UP000282977">
    <property type="component" value="Unassembled WGS sequence"/>
</dbReference>
<feature type="signal peptide" evidence="6">
    <location>
        <begin position="1"/>
        <end position="20"/>
    </location>
</feature>
<organism evidence="8 9">
    <name type="scientific">Sphingobium algorifonticola</name>
    <dbReference type="NCBI Taxonomy" id="2008318"/>
    <lineage>
        <taxon>Bacteria</taxon>
        <taxon>Pseudomonadati</taxon>
        <taxon>Pseudomonadota</taxon>
        <taxon>Alphaproteobacteria</taxon>
        <taxon>Sphingomonadales</taxon>
        <taxon>Sphingomonadaceae</taxon>
        <taxon>Sphingobium</taxon>
    </lineage>
</organism>
<dbReference type="OrthoDB" id="9808839at2"/>
<feature type="domain" description="Glycine zipper 2TM" evidence="7">
    <location>
        <begin position="158"/>
        <end position="198"/>
    </location>
</feature>
<dbReference type="Pfam" id="PF05433">
    <property type="entry name" value="Rick_17kDa_Anti"/>
    <property type="match status" value="1"/>
</dbReference>
<evidence type="ECO:0000256" key="4">
    <source>
        <dbReference type="ARBA" id="ARBA00023288"/>
    </source>
</evidence>
<evidence type="ECO:0000256" key="1">
    <source>
        <dbReference type="ARBA" id="ARBA00004459"/>
    </source>
</evidence>
<feature type="chain" id="PRO_5019139077" description="17 kDa surface antigen" evidence="6">
    <location>
        <begin position="21"/>
        <end position="356"/>
    </location>
</feature>
<gene>
    <name evidence="8" type="ORF">ENE74_00270</name>
</gene>
<reference evidence="8 9" key="1">
    <citation type="submission" date="2019-01" db="EMBL/GenBank/DDBJ databases">
        <authorList>
            <person name="Chen W.-M."/>
        </authorList>
    </citation>
    <scope>NUCLEOTIDE SEQUENCE [LARGE SCALE GENOMIC DNA]</scope>
    <source>
        <strain evidence="8 9">TLA-22</strain>
    </source>
</reference>
<comment type="subcellular location">
    <subcellularLocation>
        <location evidence="1">Cell outer membrane</location>
        <topology evidence="1">Lipid-anchor</topology>
    </subcellularLocation>
</comment>
<keyword evidence="4" id="KW-0449">Lipoprotein</keyword>
<evidence type="ECO:0000256" key="5">
    <source>
        <dbReference type="SAM" id="MobiDB-lite"/>
    </source>
</evidence>
<evidence type="ECO:0000256" key="3">
    <source>
        <dbReference type="ARBA" id="ARBA00015281"/>
    </source>
</evidence>
<evidence type="ECO:0000259" key="7">
    <source>
        <dbReference type="Pfam" id="PF05433"/>
    </source>
</evidence>
<dbReference type="RefSeq" id="WP_127688648.1">
    <property type="nucleotide sequence ID" value="NZ_RZUL01000001.1"/>
</dbReference>
<evidence type="ECO:0000256" key="2">
    <source>
        <dbReference type="ARBA" id="ARBA00008681"/>
    </source>
</evidence>
<evidence type="ECO:0000313" key="9">
    <source>
        <dbReference type="Proteomes" id="UP000282977"/>
    </source>
</evidence>
<dbReference type="EMBL" id="RZUL01000001">
    <property type="protein sequence ID" value="RVT43113.1"/>
    <property type="molecule type" value="Genomic_DNA"/>
</dbReference>
<proteinExistence type="inferred from homology"/>
<sequence>MRSVLIATVMLGGASGPALAEQVRPGVTYPTGTMQQPVMPPAAPQVATPVGPRWGQRIDGRWHGGVRAPGGYGAYRRPVRGFVLPRYWIQPGFYIANYQAYRLPPPPQGYGWSRYYDDAVLTDAYGRVYDSRSDIGWDGYEGGYADAYPDARPDNGLGGAAIGAVAGGVAGNVIAGRGNRTAGTVIGAVAGAVAGAVIDKAEDAGRGTRAAPPPPPRHEGAWSRGPAGEYRYDGHWEGTWTREDGSTYTGAYDGRFEGDVEGRPGTYHAGPPPAHWGQGPTVHVTTSHGPAPHVTTTTGPGGYYANGYYYPAPTITTITITPAEPCYTETTTYVTERRPVRHHRPGRARGSKTIRM</sequence>
<keyword evidence="6" id="KW-0732">Signal</keyword>
<dbReference type="InterPro" id="IPR008816">
    <property type="entry name" value="Gly_zipper_2TM_dom"/>
</dbReference>
<dbReference type="Gene3D" id="3.10.450.160">
    <property type="entry name" value="inner membrane protein cigr"/>
    <property type="match status" value="1"/>
</dbReference>
<evidence type="ECO:0000256" key="6">
    <source>
        <dbReference type="SAM" id="SignalP"/>
    </source>
</evidence>
<feature type="compositionally biased region" description="Basic residues" evidence="5">
    <location>
        <begin position="339"/>
        <end position="356"/>
    </location>
</feature>
<evidence type="ECO:0000313" key="8">
    <source>
        <dbReference type="EMBL" id="RVT43113.1"/>
    </source>
</evidence>
<comment type="caution">
    <text evidence="8">The sequence shown here is derived from an EMBL/GenBank/DDBJ whole genome shotgun (WGS) entry which is preliminary data.</text>
</comment>
<dbReference type="Pfam" id="PF11776">
    <property type="entry name" value="RcnB"/>
    <property type="match status" value="1"/>
</dbReference>
<feature type="region of interest" description="Disordered" evidence="5">
    <location>
        <begin position="204"/>
        <end position="226"/>
    </location>
</feature>
<accession>A0A437JBG1</accession>
<feature type="region of interest" description="Disordered" evidence="5">
    <location>
        <begin position="337"/>
        <end position="356"/>
    </location>
</feature>
<name>A0A437JBG1_9SPHN</name>
<protein>
    <recommendedName>
        <fullName evidence="3">17 kDa surface antigen</fullName>
    </recommendedName>
</protein>
<dbReference type="GO" id="GO:0009279">
    <property type="term" value="C:cell outer membrane"/>
    <property type="evidence" value="ECO:0007669"/>
    <property type="project" value="UniProtKB-SubCell"/>
</dbReference>
<comment type="similarity">
    <text evidence="2">Belongs to the rickettsiale 17 kDa surface antigen family.</text>
</comment>